<dbReference type="EnsemblPlants" id="AVESA.00010b.r2.4CG1276980.1">
    <property type="protein sequence ID" value="AVESA.00010b.r2.4CG1276980.1.CDS"/>
    <property type="gene ID" value="AVESA.00010b.r2.4CG1276980"/>
</dbReference>
<proteinExistence type="predicted"/>
<reference evidence="1" key="1">
    <citation type="submission" date="2021-05" db="EMBL/GenBank/DDBJ databases">
        <authorList>
            <person name="Scholz U."/>
            <person name="Mascher M."/>
            <person name="Fiebig A."/>
        </authorList>
    </citation>
    <scope>NUCLEOTIDE SEQUENCE [LARGE SCALE GENOMIC DNA]</scope>
</reference>
<evidence type="ECO:0000313" key="2">
    <source>
        <dbReference type="Proteomes" id="UP001732700"/>
    </source>
</evidence>
<protein>
    <submittedName>
        <fullName evidence="1">Uncharacterized protein</fullName>
    </submittedName>
</protein>
<reference evidence="1" key="2">
    <citation type="submission" date="2025-09" db="UniProtKB">
        <authorList>
            <consortium name="EnsemblPlants"/>
        </authorList>
    </citation>
    <scope>IDENTIFICATION</scope>
</reference>
<organism evidence="1 2">
    <name type="scientific">Avena sativa</name>
    <name type="common">Oat</name>
    <dbReference type="NCBI Taxonomy" id="4498"/>
    <lineage>
        <taxon>Eukaryota</taxon>
        <taxon>Viridiplantae</taxon>
        <taxon>Streptophyta</taxon>
        <taxon>Embryophyta</taxon>
        <taxon>Tracheophyta</taxon>
        <taxon>Spermatophyta</taxon>
        <taxon>Magnoliopsida</taxon>
        <taxon>Liliopsida</taxon>
        <taxon>Poales</taxon>
        <taxon>Poaceae</taxon>
        <taxon>BOP clade</taxon>
        <taxon>Pooideae</taxon>
        <taxon>Poodae</taxon>
        <taxon>Poeae</taxon>
        <taxon>Poeae Chloroplast Group 1 (Aveneae type)</taxon>
        <taxon>Aveninae</taxon>
        <taxon>Avena</taxon>
    </lineage>
</organism>
<evidence type="ECO:0000313" key="1">
    <source>
        <dbReference type="EnsemblPlants" id="AVESA.00010b.r2.4CG1276980.1.CDS"/>
    </source>
</evidence>
<sequence length="430" mass="49277">MGKRWVTEMSPYEYESLRFKLRRHSGRPETQMDNLPEDVIQNILSRLTLKEVARISTVSSRWRQAWRYHPDLIFSIDKLFDGKDKGDREFVTSVNAILKDHYRTAVNKFKVNYGLCEDHGDDLDGWLGFAVSSKAKNVVLDLRPAPKCPDNVYNFPLHLFDDRSSSCVLSLRLVLVCLRPAPDFCGFANLRSLKLHRAYVSKDLHCMLSHRAVLEWLSLTDCFISFFTMSEPLDHLQYACIQNCSLQSIELHAPNLTVFEYSEQDIPVVLGKFHKLTKAEIEVLSDSDSLDYTFSHLVSTMPNMEEISLRLHIQNEAQQFMTNNICDFINLRHLNMEVLVGGNPGCSRGILRLASLLELTPSLEVFNLHVLFNSELPYHAVADARKTSGRKLSHLKRVHMSGFADLRGQVELAWYILEHATAHSPRPHGH</sequence>
<name>A0ACD5WSN6_AVESA</name>
<keyword evidence="2" id="KW-1185">Reference proteome</keyword>
<dbReference type="Proteomes" id="UP001732700">
    <property type="component" value="Chromosome 4C"/>
</dbReference>
<accession>A0ACD5WSN6</accession>